<name>A0ABD3CCR0_9LAMI</name>
<dbReference type="EMBL" id="JAVIJP010000039">
    <property type="protein sequence ID" value="KAL3627623.1"/>
    <property type="molecule type" value="Genomic_DNA"/>
</dbReference>
<evidence type="ECO:0000313" key="4">
    <source>
        <dbReference type="EMBL" id="KAL3627623.1"/>
    </source>
</evidence>
<dbReference type="InterPro" id="IPR027417">
    <property type="entry name" value="P-loop_NTPase"/>
</dbReference>
<accession>A0ABD3CCR0</accession>
<dbReference type="InterPro" id="IPR002182">
    <property type="entry name" value="NB-ARC"/>
</dbReference>
<evidence type="ECO:0000256" key="2">
    <source>
        <dbReference type="ARBA" id="ARBA00022821"/>
    </source>
</evidence>
<dbReference type="SUPFAM" id="SSF52540">
    <property type="entry name" value="P-loop containing nucleoside triphosphate hydrolases"/>
    <property type="match status" value="1"/>
</dbReference>
<evidence type="ECO:0000256" key="1">
    <source>
        <dbReference type="ARBA" id="ARBA00022614"/>
    </source>
</evidence>
<keyword evidence="1" id="KW-0433">Leucine-rich repeat</keyword>
<dbReference type="Pfam" id="PF00931">
    <property type="entry name" value="NB-ARC"/>
    <property type="match status" value="1"/>
</dbReference>
<protein>
    <recommendedName>
        <fullName evidence="3">NB-ARC domain-containing protein</fullName>
    </recommendedName>
</protein>
<dbReference type="Gene3D" id="1.10.8.430">
    <property type="entry name" value="Helical domain of apoptotic protease-activating factors"/>
    <property type="match status" value="1"/>
</dbReference>
<dbReference type="AlphaFoldDB" id="A0ABD3CCR0"/>
<dbReference type="GO" id="GO:0006952">
    <property type="term" value="P:defense response"/>
    <property type="evidence" value="ECO:0007669"/>
    <property type="project" value="UniProtKB-KW"/>
</dbReference>
<organism evidence="4 5">
    <name type="scientific">Castilleja foliolosa</name>
    <dbReference type="NCBI Taxonomy" id="1961234"/>
    <lineage>
        <taxon>Eukaryota</taxon>
        <taxon>Viridiplantae</taxon>
        <taxon>Streptophyta</taxon>
        <taxon>Embryophyta</taxon>
        <taxon>Tracheophyta</taxon>
        <taxon>Spermatophyta</taxon>
        <taxon>Magnoliopsida</taxon>
        <taxon>eudicotyledons</taxon>
        <taxon>Gunneridae</taxon>
        <taxon>Pentapetalae</taxon>
        <taxon>asterids</taxon>
        <taxon>lamiids</taxon>
        <taxon>Lamiales</taxon>
        <taxon>Orobanchaceae</taxon>
        <taxon>Pedicularideae</taxon>
        <taxon>Castillejinae</taxon>
        <taxon>Castilleja</taxon>
    </lineage>
</organism>
<keyword evidence="5" id="KW-1185">Reference proteome</keyword>
<dbReference type="PRINTS" id="PR00364">
    <property type="entry name" value="DISEASERSIST"/>
</dbReference>
<comment type="caution">
    <text evidence="4">The sequence shown here is derived from an EMBL/GenBank/DDBJ whole genome shotgun (WGS) entry which is preliminary data.</text>
</comment>
<dbReference type="PANTHER" id="PTHR36766">
    <property type="entry name" value="PLANT BROAD-SPECTRUM MILDEW RESISTANCE PROTEIN RPW8"/>
    <property type="match status" value="1"/>
</dbReference>
<keyword evidence="2" id="KW-0611">Plant defense</keyword>
<evidence type="ECO:0000259" key="3">
    <source>
        <dbReference type="Pfam" id="PF00931"/>
    </source>
</evidence>
<gene>
    <name evidence="4" type="ORF">CASFOL_028986</name>
</gene>
<sequence>MAIIQTFLLDKLSDAIEKAKSSTFSSPDLSQLEKDCNELKNSIGEKFNSKITEKLYSLNNEILLLRNRHHFNIETRRLINNLRKTLAEIKDELPRRASYTCWTKNTNVSEKNTYRWSTRLTDPNTKIPSFEDRAMERLLVGGFKSIGLVGMAGVGKTTLCQVSFRNLKVMSHFFPRIWICMSRQPKDDPDFEKEVARRMLTCLGFEDKVVDKLEGQLIFAVRQQLKGKRCLTVFDDVDEDWSGGLPEGCDGTVIVTTRSRNVAENIVGRKKVYGLLPVMNKERCWDIFMGAAEKDGKALPVDVSEIKGDIVERCGGLPLVAKMMGQIVHEKNQNKKESYN</sequence>
<proteinExistence type="predicted"/>
<dbReference type="Proteomes" id="UP001632038">
    <property type="component" value="Unassembled WGS sequence"/>
</dbReference>
<dbReference type="Gene3D" id="3.40.50.300">
    <property type="entry name" value="P-loop containing nucleotide triphosphate hydrolases"/>
    <property type="match status" value="1"/>
</dbReference>
<dbReference type="InterPro" id="IPR042197">
    <property type="entry name" value="Apaf_helical"/>
</dbReference>
<reference evidence="5" key="1">
    <citation type="journal article" date="2024" name="IScience">
        <title>Strigolactones Initiate the Formation of Haustorium-like Structures in Castilleja.</title>
        <authorList>
            <person name="Buerger M."/>
            <person name="Peterson D."/>
            <person name="Chory J."/>
        </authorList>
    </citation>
    <scope>NUCLEOTIDE SEQUENCE [LARGE SCALE GENOMIC DNA]</scope>
</reference>
<evidence type="ECO:0000313" key="5">
    <source>
        <dbReference type="Proteomes" id="UP001632038"/>
    </source>
</evidence>
<feature type="domain" description="NB-ARC" evidence="3">
    <location>
        <begin position="132"/>
        <end position="290"/>
    </location>
</feature>